<proteinExistence type="predicted"/>
<protein>
    <submittedName>
        <fullName evidence="1">Uncharacterized protein</fullName>
    </submittedName>
</protein>
<dbReference type="EMBL" id="GDHC01013465">
    <property type="protein sequence ID" value="JAQ05164.1"/>
    <property type="molecule type" value="Transcribed_RNA"/>
</dbReference>
<feature type="non-terminal residue" evidence="1">
    <location>
        <position position="127"/>
    </location>
</feature>
<dbReference type="AlphaFoldDB" id="A0A146LA01"/>
<reference evidence="1" key="1">
    <citation type="journal article" date="2016" name="Gigascience">
        <title>De novo construction of an expanded transcriptome assembly for the western tarnished plant bug, Lygus hesperus.</title>
        <authorList>
            <person name="Tassone E.E."/>
            <person name="Geib S.M."/>
            <person name="Hall B."/>
            <person name="Fabrick J.A."/>
            <person name="Brent C.S."/>
            <person name="Hull J.J."/>
        </authorList>
    </citation>
    <scope>NUCLEOTIDE SEQUENCE</scope>
</reference>
<organism evidence="1">
    <name type="scientific">Lygus hesperus</name>
    <name type="common">Western plant bug</name>
    <dbReference type="NCBI Taxonomy" id="30085"/>
    <lineage>
        <taxon>Eukaryota</taxon>
        <taxon>Metazoa</taxon>
        <taxon>Ecdysozoa</taxon>
        <taxon>Arthropoda</taxon>
        <taxon>Hexapoda</taxon>
        <taxon>Insecta</taxon>
        <taxon>Pterygota</taxon>
        <taxon>Neoptera</taxon>
        <taxon>Paraneoptera</taxon>
        <taxon>Hemiptera</taxon>
        <taxon>Heteroptera</taxon>
        <taxon>Panheteroptera</taxon>
        <taxon>Cimicomorpha</taxon>
        <taxon>Miridae</taxon>
        <taxon>Mirini</taxon>
        <taxon>Lygus</taxon>
    </lineage>
</organism>
<gene>
    <name evidence="1" type="ORF">g.92929</name>
</gene>
<evidence type="ECO:0000313" key="1">
    <source>
        <dbReference type="EMBL" id="JAQ05164.1"/>
    </source>
</evidence>
<sequence length="127" mass="14612">MRKETGKIQKDERKNSMCYPRWRRLVSLFCLRARVGCDNILRSSINSCNSSSCSLLGSFDNETVSFVDTCVSASFSISSSSKKLLSVSLSRFCVVEITALLVEASIIIDLHFFVDYCFFLYYYCYYY</sequence>
<name>A0A146LA01_LYGHE</name>
<accession>A0A146LA01</accession>